<evidence type="ECO:0000256" key="6">
    <source>
        <dbReference type="SAM" id="Phobius"/>
    </source>
</evidence>
<dbReference type="GO" id="GO:0016020">
    <property type="term" value="C:membrane"/>
    <property type="evidence" value="ECO:0007669"/>
    <property type="project" value="UniProtKB-SubCell"/>
</dbReference>
<dbReference type="InterPro" id="IPR005178">
    <property type="entry name" value="Ostalpha/TMEM184C"/>
</dbReference>
<proteinExistence type="predicted"/>
<organism evidence="8 9">
    <name type="scientific">Rhododendron griersonianum</name>
    <dbReference type="NCBI Taxonomy" id="479676"/>
    <lineage>
        <taxon>Eukaryota</taxon>
        <taxon>Viridiplantae</taxon>
        <taxon>Streptophyta</taxon>
        <taxon>Embryophyta</taxon>
        <taxon>Tracheophyta</taxon>
        <taxon>Spermatophyta</taxon>
        <taxon>Magnoliopsida</taxon>
        <taxon>eudicotyledons</taxon>
        <taxon>Gunneridae</taxon>
        <taxon>Pentapetalae</taxon>
        <taxon>asterids</taxon>
        <taxon>Ericales</taxon>
        <taxon>Ericaceae</taxon>
        <taxon>Ericoideae</taxon>
        <taxon>Rhodoreae</taxon>
        <taxon>Rhododendron</taxon>
    </lineage>
</organism>
<keyword evidence="4 6" id="KW-0472">Membrane</keyword>
<feature type="chain" id="PRO_5044011812" evidence="7">
    <location>
        <begin position="22"/>
        <end position="518"/>
    </location>
</feature>
<feature type="region of interest" description="Disordered" evidence="5">
    <location>
        <begin position="496"/>
        <end position="518"/>
    </location>
</feature>
<dbReference type="AlphaFoldDB" id="A0AAV6JVE8"/>
<evidence type="ECO:0000256" key="3">
    <source>
        <dbReference type="ARBA" id="ARBA00022989"/>
    </source>
</evidence>
<keyword evidence="2 6" id="KW-0812">Transmembrane</keyword>
<evidence type="ECO:0000256" key="2">
    <source>
        <dbReference type="ARBA" id="ARBA00022692"/>
    </source>
</evidence>
<dbReference type="Proteomes" id="UP000823749">
    <property type="component" value="Chromosome 6"/>
</dbReference>
<keyword evidence="3 6" id="KW-1133">Transmembrane helix</keyword>
<name>A0AAV6JVE8_9ERIC</name>
<dbReference type="SMART" id="SM01417">
    <property type="entry name" value="Solute_trans_a"/>
    <property type="match status" value="1"/>
</dbReference>
<evidence type="ECO:0000313" key="8">
    <source>
        <dbReference type="EMBL" id="KAG5544144.1"/>
    </source>
</evidence>
<reference evidence="8 9" key="1">
    <citation type="submission" date="2020-08" db="EMBL/GenBank/DDBJ databases">
        <title>Plant Genome Project.</title>
        <authorList>
            <person name="Zhang R.-G."/>
        </authorList>
    </citation>
    <scope>NUCLEOTIDE SEQUENCE [LARGE SCALE GENOMIC DNA]</scope>
    <source>
        <strain evidence="8">WSP0</strain>
        <tissue evidence="8">Leaf</tissue>
    </source>
</reference>
<evidence type="ECO:0000256" key="5">
    <source>
        <dbReference type="SAM" id="MobiDB-lite"/>
    </source>
</evidence>
<evidence type="ECO:0000256" key="4">
    <source>
        <dbReference type="ARBA" id="ARBA00023136"/>
    </source>
</evidence>
<dbReference type="PANTHER" id="PTHR23423">
    <property type="entry name" value="ORGANIC SOLUTE TRANSPORTER-RELATED"/>
    <property type="match status" value="1"/>
</dbReference>
<comment type="subcellular location">
    <subcellularLocation>
        <location evidence="1">Membrane</location>
        <topology evidence="1">Multi-pass membrane protein</topology>
    </subcellularLocation>
</comment>
<keyword evidence="7" id="KW-0732">Signal</keyword>
<comment type="caution">
    <text evidence="8">The sequence shown here is derived from an EMBL/GenBank/DDBJ whole genome shotgun (WGS) entry which is preliminary data.</text>
</comment>
<evidence type="ECO:0000256" key="7">
    <source>
        <dbReference type="SAM" id="SignalP"/>
    </source>
</evidence>
<sequence>MTWKDILFSLIFLLTLAESSGRSMDMWLINLGSEPTLLYSWTICSASIFVFVALVLSMYLIFEHLAAYNQPEEQKFLIGLILMVPVYALESFLSLLYSSAAFNYEVIRDCYEALALYCFERYLIACLVSLKDLYCLLIYIHVSDASDNLTLLTCLMIADYSAGGEANTIECMESQSLMTSSIPLLEESYAYGVVEHPFPLNCLLRDWHLGSDFYQAVKIGIVQYVCDPLFLRPQYGKSFRLSTKTVIFQMILKMICAVLAMVFESFGVYGEGQFKWKFAYPYLAVVLNFSQTWALYCLVQFYSVTKSKLAPIKPLAKFLTFKSIIFLTWWQGAYDVKLVKQMGVAAVVHLYVFPAVPYKRGERCVRNVAVMTDYASLGTPPDPEEVQDSERSTRISLARHAEREKRLNFPQSVRDVVVGSGEIIVDDMKFTVSHVVEPVERGIATINKTFHQISENVKRFEEQRKNSKDDSYLIPLNTWTKEFSEVHDNLVEGSVSDSGLLEGKRPHHHTKATSSRFR</sequence>
<feature type="transmembrane region" description="Helical" evidence="6">
    <location>
        <begin position="76"/>
        <end position="102"/>
    </location>
</feature>
<protein>
    <submittedName>
        <fullName evidence="8">Uncharacterized protein</fullName>
    </submittedName>
</protein>
<feature type="signal peptide" evidence="7">
    <location>
        <begin position="1"/>
        <end position="21"/>
    </location>
</feature>
<feature type="transmembrane region" description="Helical" evidence="6">
    <location>
        <begin position="37"/>
        <end position="62"/>
    </location>
</feature>
<gene>
    <name evidence="8" type="ORF">RHGRI_016778</name>
</gene>
<feature type="transmembrane region" description="Helical" evidence="6">
    <location>
        <begin position="246"/>
        <end position="267"/>
    </location>
</feature>
<evidence type="ECO:0000313" key="9">
    <source>
        <dbReference type="Proteomes" id="UP000823749"/>
    </source>
</evidence>
<accession>A0AAV6JVE8</accession>
<dbReference type="Pfam" id="PF03619">
    <property type="entry name" value="Solute_trans_a"/>
    <property type="match status" value="2"/>
</dbReference>
<keyword evidence="9" id="KW-1185">Reference proteome</keyword>
<feature type="compositionally biased region" description="Basic residues" evidence="5">
    <location>
        <begin position="505"/>
        <end position="518"/>
    </location>
</feature>
<feature type="transmembrane region" description="Helical" evidence="6">
    <location>
        <begin position="279"/>
        <end position="302"/>
    </location>
</feature>
<dbReference type="EMBL" id="JACTNZ010000006">
    <property type="protein sequence ID" value="KAG5544144.1"/>
    <property type="molecule type" value="Genomic_DNA"/>
</dbReference>
<evidence type="ECO:0000256" key="1">
    <source>
        <dbReference type="ARBA" id="ARBA00004141"/>
    </source>
</evidence>